<reference evidence="3" key="1">
    <citation type="submission" date="2017-04" db="EMBL/GenBank/DDBJ databases">
        <authorList>
            <person name="Varghese N."/>
            <person name="Submissions S."/>
        </authorList>
    </citation>
    <scope>NUCLEOTIDE SEQUENCE [LARGE SCALE GENOMIC DNA]</scope>
</reference>
<organism evidence="2 3">
    <name type="scientific">Altererythrobacter xiamenensis</name>
    <dbReference type="NCBI Taxonomy" id="1316679"/>
    <lineage>
        <taxon>Bacteria</taxon>
        <taxon>Pseudomonadati</taxon>
        <taxon>Pseudomonadota</taxon>
        <taxon>Alphaproteobacteria</taxon>
        <taxon>Sphingomonadales</taxon>
        <taxon>Erythrobacteraceae</taxon>
        <taxon>Altererythrobacter</taxon>
    </lineage>
</organism>
<dbReference type="RefSeq" id="WP_200810341.1">
    <property type="nucleotide sequence ID" value="NZ_FXWG01000003.1"/>
</dbReference>
<feature type="compositionally biased region" description="Basic and acidic residues" evidence="1">
    <location>
        <begin position="261"/>
        <end position="273"/>
    </location>
</feature>
<dbReference type="EMBL" id="FXWG01000003">
    <property type="protein sequence ID" value="SMQ73812.1"/>
    <property type="molecule type" value="Genomic_DNA"/>
</dbReference>
<protein>
    <submittedName>
        <fullName evidence="2">Uncharacterized protein</fullName>
    </submittedName>
</protein>
<accession>A0A1Y6FLS7</accession>
<keyword evidence="3" id="KW-1185">Reference proteome</keyword>
<evidence type="ECO:0000313" key="3">
    <source>
        <dbReference type="Proteomes" id="UP000194420"/>
    </source>
</evidence>
<dbReference type="Proteomes" id="UP000194420">
    <property type="component" value="Unassembled WGS sequence"/>
</dbReference>
<sequence>MTNVAGKAYAMNVATPIPPGMSWLTRFVFMVTRAFKDSLAPLLGLGLIHFARWVIVRRDQWPELGQPKSHLTHDYMLFASNFNGTWDQYVDAFSDTLPAGLNLIWQTSVRFPQSIPVTPFKNYIRANQIDTNYYYNATPGSGQRDIKCALRLAYDLRQAAAQLDTLDDEALGKLYAKVLRDNQGGLGSAGYAPVPSVATTEADRNRARAERDLRKTGAMTAARQLQPVPAATVHASAANADVTQRIEVGAAVDEVLGTQSRVDEAPPLEREKAGVGGEDA</sequence>
<gene>
    <name evidence="2" type="ORF">SAMN06297468_2326</name>
</gene>
<feature type="region of interest" description="Disordered" evidence="1">
    <location>
        <begin position="257"/>
        <end position="280"/>
    </location>
</feature>
<name>A0A1Y6FLS7_9SPHN</name>
<evidence type="ECO:0000313" key="2">
    <source>
        <dbReference type="EMBL" id="SMQ73812.1"/>
    </source>
</evidence>
<dbReference type="AlphaFoldDB" id="A0A1Y6FLS7"/>
<proteinExistence type="predicted"/>
<evidence type="ECO:0000256" key="1">
    <source>
        <dbReference type="SAM" id="MobiDB-lite"/>
    </source>
</evidence>